<dbReference type="EMBL" id="KN823225">
    <property type="protein sequence ID" value="KIO19376.1"/>
    <property type="molecule type" value="Genomic_DNA"/>
</dbReference>
<feature type="transmembrane region" description="Helical" evidence="5">
    <location>
        <begin position="132"/>
        <end position="153"/>
    </location>
</feature>
<dbReference type="InterPro" id="IPR026841">
    <property type="entry name" value="Aur1/Ipt1"/>
</dbReference>
<evidence type="ECO:0000256" key="3">
    <source>
        <dbReference type="ARBA" id="ARBA00022989"/>
    </source>
</evidence>
<proteinExistence type="predicted"/>
<dbReference type="InterPro" id="IPR000326">
    <property type="entry name" value="PAP2/HPO"/>
</dbReference>
<dbReference type="GO" id="GO:0006676">
    <property type="term" value="P:mannosyl diphosphorylinositol ceramide metabolic process"/>
    <property type="evidence" value="ECO:0007669"/>
    <property type="project" value="TreeGrafter"/>
</dbReference>
<dbReference type="AlphaFoldDB" id="A0A0C3Q6G8"/>
<dbReference type="SUPFAM" id="SSF48317">
    <property type="entry name" value="Acid phosphatase/Vanadium-dependent haloperoxidase"/>
    <property type="match status" value="1"/>
</dbReference>
<evidence type="ECO:0000256" key="2">
    <source>
        <dbReference type="ARBA" id="ARBA00022692"/>
    </source>
</evidence>
<dbReference type="PANTHER" id="PTHR31310:SF11">
    <property type="entry name" value="INOSITOL PHOSPHORYLCERAMIDE SYNTHASE CATALYTIC SUBUNIT AUR1"/>
    <property type="match status" value="1"/>
</dbReference>
<dbReference type="GO" id="GO:0030148">
    <property type="term" value="P:sphingolipid biosynthetic process"/>
    <property type="evidence" value="ECO:0007669"/>
    <property type="project" value="TreeGrafter"/>
</dbReference>
<feature type="non-terminal residue" evidence="7">
    <location>
        <position position="297"/>
    </location>
</feature>
<accession>A0A0C3Q6G8</accession>
<protein>
    <recommendedName>
        <fullName evidence="6">Phosphatidic acid phosphatase type 2/haloperoxidase domain-containing protein</fullName>
    </recommendedName>
</protein>
<feature type="non-terminal residue" evidence="7">
    <location>
        <position position="1"/>
    </location>
</feature>
<evidence type="ECO:0000256" key="1">
    <source>
        <dbReference type="ARBA" id="ARBA00004141"/>
    </source>
</evidence>
<evidence type="ECO:0000313" key="7">
    <source>
        <dbReference type="EMBL" id="KIO19376.1"/>
    </source>
</evidence>
<feature type="transmembrane region" description="Helical" evidence="5">
    <location>
        <begin position="28"/>
        <end position="50"/>
    </location>
</feature>
<dbReference type="GO" id="GO:0016020">
    <property type="term" value="C:membrane"/>
    <property type="evidence" value="ECO:0007669"/>
    <property type="project" value="UniProtKB-SubCell"/>
</dbReference>
<dbReference type="CDD" id="cd03386">
    <property type="entry name" value="PAP2_Aur1_like"/>
    <property type="match status" value="1"/>
</dbReference>
<keyword evidence="2 5" id="KW-0812">Transmembrane</keyword>
<name>A0A0C3Q6G8_9AGAM</name>
<reference evidence="8" key="2">
    <citation type="submission" date="2015-01" db="EMBL/GenBank/DDBJ databases">
        <title>Evolutionary Origins and Diversification of the Mycorrhizal Mutualists.</title>
        <authorList>
            <consortium name="DOE Joint Genome Institute"/>
            <consortium name="Mycorrhizal Genomics Consortium"/>
            <person name="Kohler A."/>
            <person name="Kuo A."/>
            <person name="Nagy L.G."/>
            <person name="Floudas D."/>
            <person name="Copeland A."/>
            <person name="Barry K.W."/>
            <person name="Cichocki N."/>
            <person name="Veneault-Fourrey C."/>
            <person name="LaButti K."/>
            <person name="Lindquist E.A."/>
            <person name="Lipzen A."/>
            <person name="Lundell T."/>
            <person name="Morin E."/>
            <person name="Murat C."/>
            <person name="Riley R."/>
            <person name="Ohm R."/>
            <person name="Sun H."/>
            <person name="Tunlid A."/>
            <person name="Henrissat B."/>
            <person name="Grigoriev I.V."/>
            <person name="Hibbett D.S."/>
            <person name="Martin F."/>
        </authorList>
    </citation>
    <scope>NUCLEOTIDE SEQUENCE [LARGE SCALE GENOMIC DNA]</scope>
    <source>
        <strain evidence="8">MUT 4182</strain>
    </source>
</reference>
<gene>
    <name evidence="7" type="ORF">M407DRAFT_57890</name>
</gene>
<comment type="subcellular location">
    <subcellularLocation>
        <location evidence="1">Membrane</location>
        <topology evidence="1">Multi-pass membrane protein</topology>
    </subcellularLocation>
</comment>
<feature type="domain" description="Phosphatidic acid phosphatase type 2/haloperoxidase" evidence="6">
    <location>
        <begin position="159"/>
        <end position="296"/>
    </location>
</feature>
<feature type="transmembrane region" description="Helical" evidence="5">
    <location>
        <begin position="276"/>
        <end position="296"/>
    </location>
</feature>
<dbReference type="STRING" id="1051891.A0A0C3Q6G8"/>
<feature type="transmembrane region" description="Helical" evidence="5">
    <location>
        <begin position="251"/>
        <end position="270"/>
    </location>
</feature>
<feature type="transmembrane region" description="Helical" evidence="5">
    <location>
        <begin position="62"/>
        <end position="86"/>
    </location>
</feature>
<dbReference type="HOGENOM" id="CLU_030747_1_0_1"/>
<keyword evidence="3 5" id="KW-1133">Transmembrane helix</keyword>
<dbReference type="OrthoDB" id="5784at2759"/>
<keyword evidence="4 5" id="KW-0472">Membrane</keyword>
<evidence type="ECO:0000256" key="4">
    <source>
        <dbReference type="ARBA" id="ARBA00023136"/>
    </source>
</evidence>
<dbReference type="Proteomes" id="UP000054248">
    <property type="component" value="Unassembled WGS sequence"/>
</dbReference>
<keyword evidence="8" id="KW-1185">Reference proteome</keyword>
<dbReference type="SMART" id="SM00014">
    <property type="entry name" value="acidPPc"/>
    <property type="match status" value="1"/>
</dbReference>
<dbReference type="GO" id="GO:0070916">
    <property type="term" value="C:inositol phosphoceramide synthase complex"/>
    <property type="evidence" value="ECO:0007669"/>
    <property type="project" value="TreeGrafter"/>
</dbReference>
<reference evidence="7 8" key="1">
    <citation type="submission" date="2014-04" db="EMBL/GenBank/DDBJ databases">
        <authorList>
            <consortium name="DOE Joint Genome Institute"/>
            <person name="Kuo A."/>
            <person name="Girlanda M."/>
            <person name="Perotto S."/>
            <person name="Kohler A."/>
            <person name="Nagy L.G."/>
            <person name="Floudas D."/>
            <person name="Copeland A."/>
            <person name="Barry K.W."/>
            <person name="Cichocki N."/>
            <person name="Veneault-Fourrey C."/>
            <person name="LaButti K."/>
            <person name="Lindquist E.A."/>
            <person name="Lipzen A."/>
            <person name="Lundell T."/>
            <person name="Morin E."/>
            <person name="Murat C."/>
            <person name="Sun H."/>
            <person name="Tunlid A."/>
            <person name="Henrissat B."/>
            <person name="Grigoriev I.V."/>
            <person name="Hibbett D.S."/>
            <person name="Martin F."/>
            <person name="Nordberg H.P."/>
            <person name="Cantor M.N."/>
            <person name="Hua S.X."/>
        </authorList>
    </citation>
    <scope>NUCLEOTIDE SEQUENCE [LARGE SCALE GENOMIC DNA]</scope>
    <source>
        <strain evidence="7 8">MUT 4182</strain>
    </source>
</reference>
<evidence type="ECO:0000259" key="6">
    <source>
        <dbReference type="SMART" id="SM00014"/>
    </source>
</evidence>
<dbReference type="PANTHER" id="PTHR31310">
    <property type="match status" value="1"/>
</dbReference>
<evidence type="ECO:0000256" key="5">
    <source>
        <dbReference type="SAM" id="Phobius"/>
    </source>
</evidence>
<organism evidence="7 8">
    <name type="scientific">Tulasnella calospora MUT 4182</name>
    <dbReference type="NCBI Taxonomy" id="1051891"/>
    <lineage>
        <taxon>Eukaryota</taxon>
        <taxon>Fungi</taxon>
        <taxon>Dikarya</taxon>
        <taxon>Basidiomycota</taxon>
        <taxon>Agaricomycotina</taxon>
        <taxon>Agaricomycetes</taxon>
        <taxon>Cantharellales</taxon>
        <taxon>Tulasnellaceae</taxon>
        <taxon>Tulasnella</taxon>
    </lineage>
</organism>
<dbReference type="Pfam" id="PF14378">
    <property type="entry name" value="PAP2_3"/>
    <property type="match status" value="1"/>
</dbReference>
<evidence type="ECO:0000313" key="8">
    <source>
        <dbReference type="Proteomes" id="UP000054248"/>
    </source>
</evidence>
<dbReference type="InterPro" id="IPR052185">
    <property type="entry name" value="IPC_Synthase-Related"/>
</dbReference>
<feature type="transmembrane region" description="Helical" evidence="5">
    <location>
        <begin position="159"/>
        <end position="180"/>
    </location>
</feature>
<sequence length="297" mass="33147">SVTSLETSFDPNVTIAKFKAQKWTPLKIAFVACNILLAAFWVVLIPSTFLKILIPTAYITAVLLPITSQFFVPASPIFLWLITYFTSRVLPAEWRPRISVTLLATLESVLFGANISDILTRFTHPILDIIAWLPYGVVHFVGPFVVAIFIWLFRQSAALKYWAFAFGYMNLLGVIIQILLPCAPPWYEIIYGSIPANYGMLGSPGGLARIDKIFGTKTYTGTFSTSPIIFGAFPSLHAGCSTMEALFIGHFFPKFTFAAWIYVGTLWWATMYLTHHYLIDVVAGACLSVIVFFLTMP</sequence>
<dbReference type="InterPro" id="IPR036938">
    <property type="entry name" value="PAP2/HPO_sf"/>
</dbReference>